<dbReference type="PROSITE" id="PS50977">
    <property type="entry name" value="HTH_TETR_2"/>
    <property type="match status" value="1"/>
</dbReference>
<organism evidence="6 7">
    <name type="scientific">Paenibacillus phyllosphaerae</name>
    <dbReference type="NCBI Taxonomy" id="274593"/>
    <lineage>
        <taxon>Bacteria</taxon>
        <taxon>Bacillati</taxon>
        <taxon>Bacillota</taxon>
        <taxon>Bacilli</taxon>
        <taxon>Bacillales</taxon>
        <taxon>Paenibacillaceae</taxon>
        <taxon>Paenibacillus</taxon>
    </lineage>
</organism>
<evidence type="ECO:0000313" key="7">
    <source>
        <dbReference type="Proteomes" id="UP000570361"/>
    </source>
</evidence>
<gene>
    <name evidence="6" type="ORF">FHS18_004521</name>
</gene>
<feature type="domain" description="HTH tetR-type" evidence="5">
    <location>
        <begin position="1"/>
        <end position="60"/>
    </location>
</feature>
<dbReference type="GO" id="GO:0003700">
    <property type="term" value="F:DNA-binding transcription factor activity"/>
    <property type="evidence" value="ECO:0007669"/>
    <property type="project" value="TreeGrafter"/>
</dbReference>
<comment type="caution">
    <text evidence="6">The sequence shown here is derived from an EMBL/GenBank/DDBJ whole genome shotgun (WGS) entry which is preliminary data.</text>
</comment>
<dbReference type="Proteomes" id="UP000570361">
    <property type="component" value="Unassembled WGS sequence"/>
</dbReference>
<protein>
    <submittedName>
        <fullName evidence="6">AcrR family transcriptional regulator</fullName>
    </submittedName>
</protein>
<dbReference type="Gene3D" id="1.10.10.60">
    <property type="entry name" value="Homeodomain-like"/>
    <property type="match status" value="1"/>
</dbReference>
<keyword evidence="7" id="KW-1185">Reference proteome</keyword>
<name>A0A7W5FPJ3_9BACL</name>
<dbReference type="PANTHER" id="PTHR30055:SF238">
    <property type="entry name" value="MYCOFACTOCIN BIOSYNTHESIS TRANSCRIPTIONAL REGULATOR MFTR-RELATED"/>
    <property type="match status" value="1"/>
</dbReference>
<sequence length="194" mass="22307">MTADKIMEIALRHFARHGYEGASLADISAEVGIKKPSIYNHFKGKDELFLAVYRDAAARELRYVEDDLNPEDRSSSLKDRLYGFLIGYKERYEREENTKFFLRMSFFPPAHLLQETMSMANDSIDRIAAAVTEVFRPAADDGLIHPDVTVEHATGAYMAVLDSVFVEMLYGDHERTMMRLEAAWQVYWRGVKNN</sequence>
<evidence type="ECO:0000259" key="5">
    <source>
        <dbReference type="PROSITE" id="PS50977"/>
    </source>
</evidence>
<dbReference type="SUPFAM" id="SSF46689">
    <property type="entry name" value="Homeodomain-like"/>
    <property type="match status" value="1"/>
</dbReference>
<keyword evidence="3" id="KW-0804">Transcription</keyword>
<evidence type="ECO:0000256" key="2">
    <source>
        <dbReference type="ARBA" id="ARBA00023125"/>
    </source>
</evidence>
<proteinExistence type="predicted"/>
<keyword evidence="2 4" id="KW-0238">DNA-binding</keyword>
<dbReference type="Pfam" id="PF00440">
    <property type="entry name" value="TetR_N"/>
    <property type="match status" value="1"/>
</dbReference>
<dbReference type="RefSeq" id="WP_183602544.1">
    <property type="nucleotide sequence ID" value="NZ_JACHXK010000012.1"/>
</dbReference>
<evidence type="ECO:0000256" key="3">
    <source>
        <dbReference type="ARBA" id="ARBA00023163"/>
    </source>
</evidence>
<dbReference type="InterPro" id="IPR009057">
    <property type="entry name" value="Homeodomain-like_sf"/>
</dbReference>
<keyword evidence="1" id="KW-0805">Transcription regulation</keyword>
<dbReference type="PRINTS" id="PR00455">
    <property type="entry name" value="HTHTETR"/>
</dbReference>
<evidence type="ECO:0000313" key="6">
    <source>
        <dbReference type="EMBL" id="MBB3112420.1"/>
    </source>
</evidence>
<dbReference type="InterPro" id="IPR036271">
    <property type="entry name" value="Tet_transcr_reg_TetR-rel_C_sf"/>
</dbReference>
<dbReference type="InterPro" id="IPR001647">
    <property type="entry name" value="HTH_TetR"/>
</dbReference>
<dbReference type="EMBL" id="JACHXK010000012">
    <property type="protein sequence ID" value="MBB3112420.1"/>
    <property type="molecule type" value="Genomic_DNA"/>
</dbReference>
<dbReference type="GO" id="GO:0000976">
    <property type="term" value="F:transcription cis-regulatory region binding"/>
    <property type="evidence" value="ECO:0007669"/>
    <property type="project" value="TreeGrafter"/>
</dbReference>
<dbReference type="InterPro" id="IPR050109">
    <property type="entry name" value="HTH-type_TetR-like_transc_reg"/>
</dbReference>
<dbReference type="Gene3D" id="1.10.357.10">
    <property type="entry name" value="Tetracycline Repressor, domain 2"/>
    <property type="match status" value="1"/>
</dbReference>
<dbReference type="SUPFAM" id="SSF48498">
    <property type="entry name" value="Tetracyclin repressor-like, C-terminal domain"/>
    <property type="match status" value="1"/>
</dbReference>
<feature type="DNA-binding region" description="H-T-H motif" evidence="4">
    <location>
        <begin position="23"/>
        <end position="42"/>
    </location>
</feature>
<dbReference type="AlphaFoldDB" id="A0A7W5FPJ3"/>
<evidence type="ECO:0000256" key="1">
    <source>
        <dbReference type="ARBA" id="ARBA00023015"/>
    </source>
</evidence>
<reference evidence="6 7" key="1">
    <citation type="submission" date="2020-08" db="EMBL/GenBank/DDBJ databases">
        <title>Genomic Encyclopedia of Type Strains, Phase III (KMG-III): the genomes of soil and plant-associated and newly described type strains.</title>
        <authorList>
            <person name="Whitman W."/>
        </authorList>
    </citation>
    <scope>NUCLEOTIDE SEQUENCE [LARGE SCALE GENOMIC DNA]</scope>
    <source>
        <strain evidence="6 7">CECT 5862</strain>
    </source>
</reference>
<evidence type="ECO:0000256" key="4">
    <source>
        <dbReference type="PROSITE-ProRule" id="PRU00335"/>
    </source>
</evidence>
<accession>A0A7W5FPJ3</accession>
<dbReference type="PANTHER" id="PTHR30055">
    <property type="entry name" value="HTH-TYPE TRANSCRIPTIONAL REGULATOR RUTR"/>
    <property type="match status" value="1"/>
</dbReference>